<evidence type="ECO:0000313" key="4">
    <source>
        <dbReference type="EMBL" id="KAF0982117.1"/>
    </source>
</evidence>
<dbReference type="VEuPathDB" id="AmoebaDB:NF0069530"/>
<feature type="compositionally biased region" description="Polar residues" evidence="1">
    <location>
        <begin position="812"/>
        <end position="824"/>
    </location>
</feature>
<dbReference type="RefSeq" id="XP_044566830.1">
    <property type="nucleotide sequence ID" value="XM_044702446.1"/>
</dbReference>
<evidence type="ECO:0000313" key="5">
    <source>
        <dbReference type="Proteomes" id="UP000444721"/>
    </source>
</evidence>
<feature type="compositionally biased region" description="Low complexity" evidence="1">
    <location>
        <begin position="739"/>
        <end position="749"/>
    </location>
</feature>
<feature type="compositionally biased region" description="Low complexity" evidence="1">
    <location>
        <begin position="1204"/>
        <end position="1220"/>
    </location>
</feature>
<dbReference type="InterPro" id="IPR045838">
    <property type="entry name" value="DEPDC5_CTD"/>
</dbReference>
<dbReference type="PANTHER" id="PTHR13179:SF8">
    <property type="entry name" value="GATOR COMPLEX PROTEIN DEPDC5"/>
    <property type="match status" value="1"/>
</dbReference>
<proteinExistence type="predicted"/>
<feature type="region of interest" description="Disordered" evidence="1">
    <location>
        <begin position="810"/>
        <end position="902"/>
    </location>
</feature>
<feature type="compositionally biased region" description="Low complexity" evidence="1">
    <location>
        <begin position="834"/>
        <end position="847"/>
    </location>
</feature>
<dbReference type="InterPro" id="IPR027244">
    <property type="entry name" value="IML1"/>
</dbReference>
<feature type="region of interest" description="Disordered" evidence="1">
    <location>
        <begin position="1201"/>
        <end position="1226"/>
    </location>
</feature>
<evidence type="ECO:0000256" key="1">
    <source>
        <dbReference type="SAM" id="MobiDB-lite"/>
    </source>
</evidence>
<evidence type="ECO:0000259" key="3">
    <source>
        <dbReference type="Pfam" id="PF19418"/>
    </source>
</evidence>
<feature type="compositionally biased region" description="Low complexity" evidence="1">
    <location>
        <begin position="1131"/>
        <end position="1142"/>
    </location>
</feature>
<dbReference type="GO" id="GO:0010508">
    <property type="term" value="P:positive regulation of autophagy"/>
    <property type="evidence" value="ECO:0007669"/>
    <property type="project" value="TreeGrafter"/>
</dbReference>
<protein>
    <recommendedName>
        <fullName evidence="6">DEP domain-containing protein</fullName>
    </recommendedName>
</protein>
<dbReference type="GO" id="GO:0005096">
    <property type="term" value="F:GTPase activator activity"/>
    <property type="evidence" value="ECO:0007669"/>
    <property type="project" value="InterPro"/>
</dbReference>
<feature type="region of interest" description="Disordered" evidence="1">
    <location>
        <begin position="80"/>
        <end position="108"/>
    </location>
</feature>
<sequence>MQKPRRLHPHKSSSSHHPQPPPTTTTFNHSSTTTQDGSTNMINHTTTNNNGVGIYNNVSTTGATSPSTTSTFNQTQQIPTISTPANIPSGGSGHHHGGMSSSSSGSSSSTYRKYILLVHEKDFSEQEIIINGKALNWLQIGDILEITQPKAPPNSIPIHEQPVMASSPISSSQLIVTGGTSTPIDISSTTNQNTLDNNFSSSPFSSSFREKNLSIRAPTPPTMGSTGAMKQQAPSVGNVTISNNINQNTNSTTNSNSTTNKAFIVKISSLETMKGIQYLSILKSIADIFEFQPRREVYLRVIPKENAMLDYVVFSLRDHFLSRSDMWRFGLYLNDTSVYESKMLTWHGGIRVQVKELMKESVGKVSAGLIVYGHTKITYRSKSAVIYWLFQMSREMWEYDEYGNLNFERVINGFIKTVFDRWREIGVNHSLSIVLFSRHYLTEDDQNNSFSENREEDMASLGNKTSIFHSILGSKDGRRYVDFYKVVDWSETQRTRSQFIRVRLKTEFLKFQSYIQSVCEREKVSLTNSSAPDGNFMEAINLVLNSFDKYYLNRDLSRTGQVILLVSPGCGMFNVQIPLLGKITTKRLMDVGLSVDLIALSVPPLHSVPIFKYKKKEIGFSHNAESPSMKEYTYYRSPDWINITFYRDNYFKNDINQDYDDCECSDGATNLFLPVSKMPNLDNLPTNLPLFEKYWLNIQAFNMNNSSSNSHNSLTELFRQHDDHVFKIFQINRLTQSTSNTSTLSHSSSMPHPKKTLSSLSNDSVIHNTPTKKRDMESGPNAIISPKSSHGHHMVVVDPHLEELRHIDSQHHNFPSSSGSTGATHESFMDQGLNSNSSTPSNATSHPPAHHSSQHQSVGNHHHHHQQGNNSFSGSASTATNINNNSNAQHSSTTLLRRHSPHSGAKEFMAEFAERHKAKELFYMKLYNPFHLDSESLSSPSALQSNNQQNTFHRRRWGHLHPSSGLRPTQKAEYIKHFLLNVNWQSMTEPACLPLTTDYWPESALKILNDFDLHTHSITDTNDIYQNNIATLVRELVCQRLHQGFQLFNDDVPKDPLTNEPLILENASNTNSDHSNVTNNKDTADSDTLSTSSSVSNTESSNGVKKGGRAVRGALRGRGSMRGRRNATHASSSHSIFSNSDSITHSANDSMLSKLQKSRPQKMEYCLSSANQFHRITYNPNISNMITIERYVPKASNKPLAEKSLSNSSNNISSLASSQSVPNNSADPFNNARSSYTYRYMLWNPTLDSYESRVTRFNSSVDYNWNKLDYLICGDHNQMTDELHNRSLQFHLVPIMNSNKHLFSSTTQLFGAFNNNSSFSSTHSPSANLSGTTSSSNGDLFSQALSNSNEYAERIKSFRKFKDSIINRNFRAMDGDGIDVMIIGEESSSKDTSPQTNSNSAQQFLPQQTASHSIPVSSVKTSKFQYVPQEGGIDDNSRVEWINIVYKGTYHPAEFWAFKVQWLVCTAALIDEFLQSLARRARQCGFAMIQTPAEIDNYTNYVHASKQAAERLVHGNYNSKQEVKQDSKQGFDPLENIHPFRSYVRIPISSFEVMYTIRNAVCEHPFNFIPDSFQRKLSKRFIHNSGCIILHIDVVKGTDTALITWIDNPFQTFDLSIAPLVKQNEILNLLRKLVFSESANNAIKVSPATIYSPHEM</sequence>
<dbReference type="GO" id="GO:1990130">
    <property type="term" value="C:GATOR1 complex"/>
    <property type="evidence" value="ECO:0007669"/>
    <property type="project" value="TreeGrafter"/>
</dbReference>
<organism evidence="4 5">
    <name type="scientific">Naegleria fowleri</name>
    <name type="common">Brain eating amoeba</name>
    <dbReference type="NCBI Taxonomy" id="5763"/>
    <lineage>
        <taxon>Eukaryota</taxon>
        <taxon>Discoba</taxon>
        <taxon>Heterolobosea</taxon>
        <taxon>Tetramitia</taxon>
        <taxon>Eutetramitia</taxon>
        <taxon>Vahlkampfiidae</taxon>
        <taxon>Naegleria</taxon>
    </lineage>
</organism>
<feature type="compositionally biased region" description="Low complexity" evidence="1">
    <location>
        <begin position="1086"/>
        <end position="1101"/>
    </location>
</feature>
<dbReference type="Proteomes" id="UP000444721">
    <property type="component" value="Unassembled WGS sequence"/>
</dbReference>
<dbReference type="Pfam" id="PF19418">
    <property type="entry name" value="DEPDC5_CTD"/>
    <property type="match status" value="1"/>
</dbReference>
<feature type="region of interest" description="Disordered" evidence="1">
    <location>
        <begin position="739"/>
        <end position="792"/>
    </location>
</feature>
<reference evidence="4 5" key="1">
    <citation type="journal article" date="2019" name="Sci. Rep.">
        <title>Nanopore sequencing improves the draft genome of the human pathogenic amoeba Naegleria fowleri.</title>
        <authorList>
            <person name="Liechti N."/>
            <person name="Schurch N."/>
            <person name="Bruggmann R."/>
            <person name="Wittwer M."/>
        </authorList>
    </citation>
    <scope>NUCLEOTIDE SEQUENCE [LARGE SCALE GENOMIC DNA]</scope>
    <source>
        <strain evidence="4 5">ATCC 30894</strain>
    </source>
</reference>
<feature type="compositionally biased region" description="Low complexity" evidence="1">
    <location>
        <begin position="867"/>
        <end position="892"/>
    </location>
</feature>
<feature type="compositionally biased region" description="Polar residues" evidence="1">
    <location>
        <begin position="756"/>
        <end position="769"/>
    </location>
</feature>
<feature type="region of interest" description="Disordered" evidence="1">
    <location>
        <begin position="1"/>
        <end position="48"/>
    </location>
</feature>
<evidence type="ECO:0008006" key="6">
    <source>
        <dbReference type="Google" id="ProtNLM"/>
    </source>
</evidence>
<feature type="compositionally biased region" description="Basic residues" evidence="1">
    <location>
        <begin position="1"/>
        <end position="14"/>
    </location>
</feature>
<dbReference type="InterPro" id="IPR048255">
    <property type="entry name" value="IML1_N"/>
</dbReference>
<dbReference type="OrthoDB" id="39497at2759"/>
<dbReference type="PANTHER" id="PTHR13179">
    <property type="entry name" value="DEP DOMAIN CONTAINING PROTEIN 5"/>
    <property type="match status" value="1"/>
</dbReference>
<name>A0A6A5BXW2_NAEFO</name>
<dbReference type="VEuPathDB" id="AmoebaDB:FDP41_011978"/>
<feature type="compositionally biased region" description="Low complexity" evidence="1">
    <location>
        <begin position="24"/>
        <end position="48"/>
    </location>
</feature>
<dbReference type="GO" id="GO:1904262">
    <property type="term" value="P:negative regulation of TORC1 signaling"/>
    <property type="evidence" value="ECO:0007669"/>
    <property type="project" value="TreeGrafter"/>
</dbReference>
<feature type="region of interest" description="Disordered" evidence="1">
    <location>
        <begin position="1066"/>
        <end position="1142"/>
    </location>
</feature>
<gene>
    <name evidence="4" type="ORF">FDP41_011978</name>
</gene>
<feature type="compositionally biased region" description="Polar residues" evidence="1">
    <location>
        <begin position="1066"/>
        <end position="1081"/>
    </location>
</feature>
<evidence type="ECO:0000259" key="2">
    <source>
        <dbReference type="Pfam" id="PF12257"/>
    </source>
</evidence>
<dbReference type="OMA" id="WINITFY"/>
<accession>A0A6A5BXW2</accession>
<dbReference type="EMBL" id="VFQX01000012">
    <property type="protein sequence ID" value="KAF0982117.1"/>
    <property type="molecule type" value="Genomic_DNA"/>
</dbReference>
<dbReference type="GeneID" id="68119193"/>
<feature type="domain" description="Vacuolar membrane-associated protein Iml1 N-terminal" evidence="2">
    <location>
        <begin position="313"/>
        <end position="613"/>
    </location>
</feature>
<dbReference type="VEuPathDB" id="AmoebaDB:NfTy_023120"/>
<feature type="domain" description="DEPDC5 C-terminal" evidence="3">
    <location>
        <begin position="1437"/>
        <end position="1492"/>
    </location>
</feature>
<comment type="caution">
    <text evidence="4">The sequence shown here is derived from an EMBL/GenBank/DDBJ whole genome shotgun (WGS) entry which is preliminary data.</text>
</comment>
<dbReference type="Pfam" id="PF12257">
    <property type="entry name" value="IML1"/>
    <property type="match status" value="1"/>
</dbReference>
<keyword evidence="5" id="KW-1185">Reference proteome</keyword>
<feature type="compositionally biased region" description="Low complexity" evidence="1">
    <location>
        <begin position="98"/>
        <end position="108"/>
    </location>
</feature>